<dbReference type="InterPro" id="IPR037883">
    <property type="entry name" value="Knr4/Smi1-like_sf"/>
</dbReference>
<dbReference type="EMBL" id="JAENIM010000015">
    <property type="protein sequence ID" value="MBK1790062.1"/>
    <property type="molecule type" value="Genomic_DNA"/>
</dbReference>
<gene>
    <name evidence="2" type="ORF">JIN82_02705</name>
</gene>
<dbReference type="Pfam" id="PF09346">
    <property type="entry name" value="SMI1_KNR4"/>
    <property type="match status" value="1"/>
</dbReference>
<dbReference type="SMART" id="SM00860">
    <property type="entry name" value="SMI1_KNR4"/>
    <property type="match status" value="1"/>
</dbReference>
<reference evidence="2" key="1">
    <citation type="submission" date="2021-01" db="EMBL/GenBank/DDBJ databases">
        <title>Modified the classification status of verrucomicrobia.</title>
        <authorList>
            <person name="Feng X."/>
        </authorList>
    </citation>
    <scope>NUCLEOTIDE SEQUENCE</scope>
    <source>
        <strain evidence="2">_KCTC 22039</strain>
    </source>
</reference>
<organism evidence="2 3">
    <name type="scientific">Persicirhabdus sediminis</name>
    <dbReference type="NCBI Taxonomy" id="454144"/>
    <lineage>
        <taxon>Bacteria</taxon>
        <taxon>Pseudomonadati</taxon>
        <taxon>Verrucomicrobiota</taxon>
        <taxon>Verrucomicrobiia</taxon>
        <taxon>Verrucomicrobiales</taxon>
        <taxon>Verrucomicrobiaceae</taxon>
        <taxon>Persicirhabdus</taxon>
    </lineage>
</organism>
<name>A0A8J7MBH7_9BACT</name>
<dbReference type="Gene3D" id="3.40.1580.10">
    <property type="entry name" value="SMI1/KNR4-like"/>
    <property type="match status" value="1"/>
</dbReference>
<dbReference type="InterPro" id="IPR036770">
    <property type="entry name" value="Ankyrin_rpt-contain_sf"/>
</dbReference>
<dbReference type="AlphaFoldDB" id="A0A8J7MBH7"/>
<dbReference type="SUPFAM" id="SSF160631">
    <property type="entry name" value="SMI1/KNR4-like"/>
    <property type="match status" value="1"/>
</dbReference>
<protein>
    <submittedName>
        <fullName evidence="2">SMI1/KNR4 family protein</fullName>
    </submittedName>
</protein>
<dbReference type="Proteomes" id="UP000624703">
    <property type="component" value="Unassembled WGS sequence"/>
</dbReference>
<dbReference type="SUPFAM" id="SSF48403">
    <property type="entry name" value="Ankyrin repeat"/>
    <property type="match status" value="1"/>
</dbReference>
<dbReference type="InterPro" id="IPR018958">
    <property type="entry name" value="Knr4/Smi1-like_dom"/>
</dbReference>
<keyword evidence="3" id="KW-1185">Reference proteome</keyword>
<evidence type="ECO:0000313" key="2">
    <source>
        <dbReference type="EMBL" id="MBK1790062.1"/>
    </source>
</evidence>
<feature type="domain" description="Knr4/Smi1-like" evidence="1">
    <location>
        <begin position="39"/>
        <end position="179"/>
    </location>
</feature>
<sequence length="281" mass="31591">MLDEEIPFTPPMTQVFDGFDLSSFWEDSQYAKENYVDAEPTPEVIGAVEKQLGYKLPAAYIQLARTQNGGFPKNTNHRTNEPTSWSEDHIAITGIYSIGSSKLYSLCGETFNSQFWEEEWGYPAIGVYFADCPSAGHDMIALDYRKCGPEGEPEVVHVDQEDDYRITKVAGSFEDFIRGLESDDAFREDESEIERILRENDLGAIRKLIGSGVDLEVTDEYDRTIIENAAIQNRPEIIQLLAEAGASLRSALEIAEKNLQFFPEHEASVKVLRSLTENNDG</sequence>
<dbReference type="RefSeq" id="WP_200310103.1">
    <property type="nucleotide sequence ID" value="NZ_JAENIM010000015.1"/>
</dbReference>
<dbReference type="Gene3D" id="1.25.40.20">
    <property type="entry name" value="Ankyrin repeat-containing domain"/>
    <property type="match status" value="1"/>
</dbReference>
<evidence type="ECO:0000313" key="3">
    <source>
        <dbReference type="Proteomes" id="UP000624703"/>
    </source>
</evidence>
<evidence type="ECO:0000259" key="1">
    <source>
        <dbReference type="SMART" id="SM00860"/>
    </source>
</evidence>
<comment type="caution">
    <text evidence="2">The sequence shown here is derived from an EMBL/GenBank/DDBJ whole genome shotgun (WGS) entry which is preliminary data.</text>
</comment>
<accession>A0A8J7MBH7</accession>
<proteinExistence type="predicted"/>